<dbReference type="PANTHER" id="PTHR43537:SF5">
    <property type="entry name" value="UXU OPERON TRANSCRIPTIONAL REGULATOR"/>
    <property type="match status" value="1"/>
</dbReference>
<reference evidence="6 7" key="1">
    <citation type="submission" date="2016-10" db="EMBL/GenBank/DDBJ databases">
        <authorList>
            <person name="de Groot N.N."/>
        </authorList>
    </citation>
    <scope>NUCLEOTIDE SEQUENCE [LARGE SCALE GENOMIC DNA]</scope>
    <source>
        <strain evidence="6 7">CGMCC 1.10238</strain>
    </source>
</reference>
<dbReference type="PROSITE" id="PS50949">
    <property type="entry name" value="HTH_GNTR"/>
    <property type="match status" value="1"/>
</dbReference>
<dbReference type="Pfam" id="PF07729">
    <property type="entry name" value="FCD"/>
    <property type="match status" value="1"/>
</dbReference>
<proteinExistence type="predicted"/>
<keyword evidence="8" id="KW-1185">Reference proteome</keyword>
<protein>
    <submittedName>
        <fullName evidence="6">DNA-binding transcriptional regulator, FadR family</fullName>
    </submittedName>
    <submittedName>
        <fullName evidence="5">FadR family transcriptional regulator</fullName>
    </submittedName>
</protein>
<dbReference type="PRINTS" id="PR00035">
    <property type="entry name" value="HTHGNTR"/>
</dbReference>
<evidence type="ECO:0000313" key="5">
    <source>
        <dbReference type="EMBL" id="QWU17683.1"/>
    </source>
</evidence>
<keyword evidence="3" id="KW-0804">Transcription</keyword>
<keyword evidence="2 6" id="KW-0238">DNA-binding</keyword>
<dbReference type="SUPFAM" id="SSF48008">
    <property type="entry name" value="GntR ligand-binding domain-like"/>
    <property type="match status" value="1"/>
</dbReference>
<sequence>MKKIKKVQTHEMVSKEIKDYIQQNNLKKGDKLPSVEQIMENLGVGRSSIREAIRYLEALDIIEVLNGKGIFVKEPSLYQLSTKFTIEDEKSALLQLCDVRRGLEGIAVELAATRATQEHVDEMWYYYELIGKTSGAESSIADMKFHQAIYRASGNVILQEIIGSIWNTFVEFWRAPFGNKDFFYDSYPFHKSVVEAIEEKNPQKAREEFNKMMDVMVRAITEVE</sequence>
<dbReference type="OrthoDB" id="214086at2"/>
<dbReference type="EMBL" id="CP076607">
    <property type="protein sequence ID" value="QWU17683.1"/>
    <property type="molecule type" value="Genomic_DNA"/>
</dbReference>
<keyword evidence="1" id="KW-0805">Transcription regulation</keyword>
<dbReference type="Gene3D" id="1.10.10.10">
    <property type="entry name" value="Winged helix-like DNA-binding domain superfamily/Winged helix DNA-binding domain"/>
    <property type="match status" value="1"/>
</dbReference>
<dbReference type="Pfam" id="PF00392">
    <property type="entry name" value="GntR"/>
    <property type="match status" value="1"/>
</dbReference>
<dbReference type="SMART" id="SM00345">
    <property type="entry name" value="HTH_GNTR"/>
    <property type="match status" value="1"/>
</dbReference>
<dbReference type="Gene3D" id="1.20.120.530">
    <property type="entry name" value="GntR ligand-binding domain-like"/>
    <property type="match status" value="1"/>
</dbReference>
<dbReference type="Proteomes" id="UP000198809">
    <property type="component" value="Unassembled WGS sequence"/>
</dbReference>
<dbReference type="STRING" id="1333845.SAMN04487895_10584"/>
<name>A0A1H8M5L7_9BACL</name>
<dbReference type="GO" id="GO:0003700">
    <property type="term" value="F:DNA-binding transcription factor activity"/>
    <property type="evidence" value="ECO:0007669"/>
    <property type="project" value="InterPro"/>
</dbReference>
<dbReference type="SMART" id="SM00895">
    <property type="entry name" value="FCD"/>
    <property type="match status" value="1"/>
</dbReference>
<dbReference type="AlphaFoldDB" id="A0A1H8M5L7"/>
<dbReference type="EMBL" id="FODH01000005">
    <property type="protein sequence ID" value="SEO12677.1"/>
    <property type="molecule type" value="Genomic_DNA"/>
</dbReference>
<organism evidence="6 7">
    <name type="scientific">Paenibacillus sophorae</name>
    <dbReference type="NCBI Taxonomy" id="1333845"/>
    <lineage>
        <taxon>Bacteria</taxon>
        <taxon>Bacillati</taxon>
        <taxon>Bacillota</taxon>
        <taxon>Bacilli</taxon>
        <taxon>Bacillales</taxon>
        <taxon>Paenibacillaceae</taxon>
        <taxon>Paenibacillus</taxon>
    </lineage>
</organism>
<evidence type="ECO:0000256" key="2">
    <source>
        <dbReference type="ARBA" id="ARBA00023125"/>
    </source>
</evidence>
<dbReference type="InterPro" id="IPR011711">
    <property type="entry name" value="GntR_C"/>
</dbReference>
<evidence type="ECO:0000256" key="3">
    <source>
        <dbReference type="ARBA" id="ARBA00023163"/>
    </source>
</evidence>
<evidence type="ECO:0000313" key="6">
    <source>
        <dbReference type="EMBL" id="SEO12677.1"/>
    </source>
</evidence>
<gene>
    <name evidence="5" type="ORF">KP014_11410</name>
    <name evidence="6" type="ORF">SAMN04487895_10584</name>
</gene>
<accession>A0A1H8M5L7</accession>
<dbReference type="InterPro" id="IPR036388">
    <property type="entry name" value="WH-like_DNA-bd_sf"/>
</dbReference>
<dbReference type="Proteomes" id="UP000683429">
    <property type="component" value="Chromosome"/>
</dbReference>
<dbReference type="InterPro" id="IPR000524">
    <property type="entry name" value="Tscrpt_reg_HTH_GntR"/>
</dbReference>
<evidence type="ECO:0000256" key="1">
    <source>
        <dbReference type="ARBA" id="ARBA00023015"/>
    </source>
</evidence>
<evidence type="ECO:0000259" key="4">
    <source>
        <dbReference type="PROSITE" id="PS50949"/>
    </source>
</evidence>
<dbReference type="InterPro" id="IPR036390">
    <property type="entry name" value="WH_DNA-bd_sf"/>
</dbReference>
<reference evidence="5 8" key="2">
    <citation type="submission" date="2021-06" db="EMBL/GenBank/DDBJ databases">
        <title>Whole genome sequence of Paenibacillus sophorae DSM23020 for comparative genomics.</title>
        <authorList>
            <person name="Kim M.-J."/>
            <person name="Lee G."/>
            <person name="Shin J.-H."/>
        </authorList>
    </citation>
    <scope>NUCLEOTIDE SEQUENCE [LARGE SCALE GENOMIC DNA]</scope>
    <source>
        <strain evidence="5 8">DSM 23020</strain>
    </source>
</reference>
<dbReference type="InterPro" id="IPR008920">
    <property type="entry name" value="TF_FadR/GntR_C"/>
</dbReference>
<evidence type="ECO:0000313" key="8">
    <source>
        <dbReference type="Proteomes" id="UP000683429"/>
    </source>
</evidence>
<dbReference type="GO" id="GO:0003677">
    <property type="term" value="F:DNA binding"/>
    <property type="evidence" value="ECO:0007669"/>
    <property type="project" value="UniProtKB-KW"/>
</dbReference>
<dbReference type="SUPFAM" id="SSF46785">
    <property type="entry name" value="Winged helix' DNA-binding domain"/>
    <property type="match status" value="1"/>
</dbReference>
<evidence type="ECO:0000313" key="7">
    <source>
        <dbReference type="Proteomes" id="UP000198809"/>
    </source>
</evidence>
<dbReference type="RefSeq" id="WP_036599115.1">
    <property type="nucleotide sequence ID" value="NZ_CP076607.1"/>
</dbReference>
<dbReference type="PANTHER" id="PTHR43537">
    <property type="entry name" value="TRANSCRIPTIONAL REGULATOR, GNTR FAMILY"/>
    <property type="match status" value="1"/>
</dbReference>
<feature type="domain" description="HTH gntR-type" evidence="4">
    <location>
        <begin position="7"/>
        <end position="75"/>
    </location>
</feature>
<dbReference type="CDD" id="cd07377">
    <property type="entry name" value="WHTH_GntR"/>
    <property type="match status" value="1"/>
</dbReference>